<dbReference type="Proteomes" id="UP001141806">
    <property type="component" value="Unassembled WGS sequence"/>
</dbReference>
<proteinExistence type="predicted"/>
<evidence type="ECO:0000313" key="1">
    <source>
        <dbReference type="EMBL" id="KAJ4978411.1"/>
    </source>
</evidence>
<evidence type="ECO:0000313" key="2">
    <source>
        <dbReference type="Proteomes" id="UP001141806"/>
    </source>
</evidence>
<gene>
    <name evidence="1" type="ORF">NE237_009191</name>
</gene>
<protein>
    <submittedName>
        <fullName evidence="1">Uncharacterized protein</fullName>
    </submittedName>
</protein>
<comment type="caution">
    <text evidence="1">The sequence shown here is derived from an EMBL/GenBank/DDBJ whole genome shotgun (WGS) entry which is preliminary data.</text>
</comment>
<sequence length="101" mass="11749">MDGFFVPLCNVQLMKSPLFLQGKVKQAIPSSWDPSALARVWTQVYSTAKGYTLNPLVLLTLLEKKYGTIYTFFKKYTSHNVLQFTSLEYIGPYIRSQWFFH</sequence>
<dbReference type="OrthoDB" id="1366754at2759"/>
<dbReference type="EMBL" id="JAMYWD010000002">
    <property type="protein sequence ID" value="KAJ4978411.1"/>
    <property type="molecule type" value="Genomic_DNA"/>
</dbReference>
<name>A0A9Q0KY50_9MAGN</name>
<organism evidence="1 2">
    <name type="scientific">Protea cynaroides</name>
    <dbReference type="NCBI Taxonomy" id="273540"/>
    <lineage>
        <taxon>Eukaryota</taxon>
        <taxon>Viridiplantae</taxon>
        <taxon>Streptophyta</taxon>
        <taxon>Embryophyta</taxon>
        <taxon>Tracheophyta</taxon>
        <taxon>Spermatophyta</taxon>
        <taxon>Magnoliopsida</taxon>
        <taxon>Proteales</taxon>
        <taxon>Proteaceae</taxon>
        <taxon>Protea</taxon>
    </lineage>
</organism>
<reference evidence="1" key="1">
    <citation type="journal article" date="2023" name="Plant J.">
        <title>The genome of the king protea, Protea cynaroides.</title>
        <authorList>
            <person name="Chang J."/>
            <person name="Duong T.A."/>
            <person name="Schoeman C."/>
            <person name="Ma X."/>
            <person name="Roodt D."/>
            <person name="Barker N."/>
            <person name="Li Z."/>
            <person name="Van de Peer Y."/>
            <person name="Mizrachi E."/>
        </authorList>
    </citation>
    <scope>NUCLEOTIDE SEQUENCE</scope>
    <source>
        <tissue evidence="1">Young leaves</tissue>
    </source>
</reference>
<keyword evidence="2" id="KW-1185">Reference proteome</keyword>
<dbReference type="AlphaFoldDB" id="A0A9Q0KY50"/>
<accession>A0A9Q0KY50</accession>